<dbReference type="Proteomes" id="UP000245423">
    <property type="component" value="Chromosome 1"/>
</dbReference>
<name>A0A1M4PSN6_9FIRM</name>
<gene>
    <name evidence="1" type="ORF">CUESP1_3224</name>
</gene>
<dbReference type="Gene3D" id="3.40.50.1100">
    <property type="match status" value="1"/>
</dbReference>
<dbReference type="EMBL" id="LT669839">
    <property type="protein sequence ID" value="SHD78550.1"/>
    <property type="molecule type" value="Genomic_DNA"/>
</dbReference>
<dbReference type="AlphaFoldDB" id="A0A1M4PSN6"/>
<reference evidence="1 2" key="1">
    <citation type="submission" date="2016-11" db="EMBL/GenBank/DDBJ databases">
        <authorList>
            <person name="Manzoor S."/>
        </authorList>
    </citation>
    <scope>NUCLEOTIDE SEQUENCE [LARGE SCALE GENOMIC DNA]</scope>
    <source>
        <strain evidence="1">Clostridium ultunense strain Esp</strain>
    </source>
</reference>
<evidence type="ECO:0000313" key="2">
    <source>
        <dbReference type="Proteomes" id="UP000245423"/>
    </source>
</evidence>
<dbReference type="GO" id="GO:1901605">
    <property type="term" value="P:alpha-amino acid metabolic process"/>
    <property type="evidence" value="ECO:0007669"/>
    <property type="project" value="UniProtKB-ARBA"/>
</dbReference>
<accession>A0A1M4PSN6</accession>
<dbReference type="OrthoDB" id="9801249at2"/>
<keyword evidence="2" id="KW-1185">Reference proteome</keyword>
<proteinExistence type="predicted"/>
<dbReference type="RefSeq" id="WP_025642646.1">
    <property type="nucleotide sequence ID" value="NZ_LT669839.1"/>
</dbReference>
<evidence type="ECO:0000313" key="1">
    <source>
        <dbReference type="EMBL" id="SHD78550.1"/>
    </source>
</evidence>
<protein>
    <submittedName>
        <fullName evidence="1">Uncharacterized protein</fullName>
    </submittedName>
</protein>
<organism evidence="1 2">
    <name type="scientific">[Clostridium] ultunense Esp</name>
    <dbReference type="NCBI Taxonomy" id="1288971"/>
    <lineage>
        <taxon>Bacteria</taxon>
        <taxon>Bacillati</taxon>
        <taxon>Bacillota</taxon>
        <taxon>Tissierellia</taxon>
        <taxon>Tissierellales</taxon>
        <taxon>Tepidimicrobiaceae</taxon>
        <taxon>Schnuerera</taxon>
    </lineage>
</organism>
<dbReference type="InterPro" id="IPR036052">
    <property type="entry name" value="TrpB-like_PALP_sf"/>
</dbReference>
<dbReference type="SUPFAM" id="SSF53686">
    <property type="entry name" value="Tryptophan synthase beta subunit-like PLP-dependent enzymes"/>
    <property type="match status" value="1"/>
</dbReference>
<sequence length="74" mass="8396">MTIHDKYRDGGWGITSKEMVNFIGEFAQTEGIFVEKIYTVKTLYGMNDLIKNKHFQSGVCYLYSGGIGALFSQF</sequence>